<accession>A0A9N8N0D9</accession>
<evidence type="ECO:0000313" key="1">
    <source>
        <dbReference type="EMBL" id="CAE6902891.1"/>
    </source>
</evidence>
<evidence type="ECO:0000313" key="2">
    <source>
        <dbReference type="Proteomes" id="UP000675121"/>
    </source>
</evidence>
<dbReference type="RefSeq" id="WP_201084315.1">
    <property type="nucleotide sequence ID" value="NZ_CAJNAS010000009.1"/>
</dbReference>
<organism evidence="1 2">
    <name type="scientific">Paraburkholderia domus</name>
    <dbReference type="NCBI Taxonomy" id="2793075"/>
    <lineage>
        <taxon>Bacteria</taxon>
        <taxon>Pseudomonadati</taxon>
        <taxon>Pseudomonadota</taxon>
        <taxon>Betaproteobacteria</taxon>
        <taxon>Burkholderiales</taxon>
        <taxon>Burkholderiaceae</taxon>
        <taxon>Paraburkholderia</taxon>
    </lineage>
</organism>
<protein>
    <submittedName>
        <fullName evidence="1">Uncharacterized protein</fullName>
    </submittedName>
</protein>
<reference evidence="1" key="1">
    <citation type="submission" date="2021-02" db="EMBL/GenBank/DDBJ databases">
        <authorList>
            <person name="Vanwijnsberghe S."/>
        </authorList>
    </citation>
    <scope>NUCLEOTIDE SEQUENCE</scope>
    <source>
        <strain evidence="1">R-70211</strain>
    </source>
</reference>
<comment type="caution">
    <text evidence="1">The sequence shown here is derived from an EMBL/GenBank/DDBJ whole genome shotgun (WGS) entry which is preliminary data.</text>
</comment>
<dbReference type="Proteomes" id="UP000675121">
    <property type="component" value="Unassembled WGS sequence"/>
</dbReference>
<proteinExistence type="predicted"/>
<sequence length="157" mass="16961">MLWPKRSPKSKPDDDILKFDPLCPGDPPRVIVTKDGTVARQETDGSLTVRQPDGSEFVVDAEGHGRGRLRTVASVTVVDIAYVTEHHINTIYDTVSHVVRFLNGGTLCYSIDGTGRLLDCEFSRIQVSLTDGHVVAGCTKVALAVKPELAGDGHGHD</sequence>
<dbReference type="AlphaFoldDB" id="A0A9N8N0D9"/>
<keyword evidence="2" id="KW-1185">Reference proteome</keyword>
<dbReference type="EMBL" id="CAJNAS010000009">
    <property type="protein sequence ID" value="CAE6902891.1"/>
    <property type="molecule type" value="Genomic_DNA"/>
</dbReference>
<gene>
    <name evidence="1" type="ORF">R70211_03403</name>
</gene>
<name>A0A9N8N0D9_9BURK</name>